<protein>
    <submittedName>
        <fullName evidence="1">Uncharacterized protein</fullName>
    </submittedName>
</protein>
<dbReference type="EMBL" id="DF973164">
    <property type="protein sequence ID" value="GAU16901.1"/>
    <property type="molecule type" value="Genomic_DNA"/>
</dbReference>
<dbReference type="Proteomes" id="UP000242715">
    <property type="component" value="Unassembled WGS sequence"/>
</dbReference>
<organism evidence="1 2">
    <name type="scientific">Trifolium subterraneum</name>
    <name type="common">Subterranean clover</name>
    <dbReference type="NCBI Taxonomy" id="3900"/>
    <lineage>
        <taxon>Eukaryota</taxon>
        <taxon>Viridiplantae</taxon>
        <taxon>Streptophyta</taxon>
        <taxon>Embryophyta</taxon>
        <taxon>Tracheophyta</taxon>
        <taxon>Spermatophyta</taxon>
        <taxon>Magnoliopsida</taxon>
        <taxon>eudicotyledons</taxon>
        <taxon>Gunneridae</taxon>
        <taxon>Pentapetalae</taxon>
        <taxon>rosids</taxon>
        <taxon>fabids</taxon>
        <taxon>Fabales</taxon>
        <taxon>Fabaceae</taxon>
        <taxon>Papilionoideae</taxon>
        <taxon>50 kb inversion clade</taxon>
        <taxon>NPAAA clade</taxon>
        <taxon>Hologalegina</taxon>
        <taxon>IRL clade</taxon>
        <taxon>Trifolieae</taxon>
        <taxon>Trifolium</taxon>
    </lineage>
</organism>
<keyword evidence="2" id="KW-1185">Reference proteome</keyword>
<name>A0A2Z6LXE2_TRISU</name>
<evidence type="ECO:0000313" key="1">
    <source>
        <dbReference type="EMBL" id="GAU16901.1"/>
    </source>
</evidence>
<reference evidence="2" key="1">
    <citation type="journal article" date="2017" name="Front. Plant Sci.">
        <title>Climate Clever Clovers: New Paradigm to Reduce the Environmental Footprint of Ruminants by Breeding Low Methanogenic Forages Utilizing Haplotype Variation.</title>
        <authorList>
            <person name="Kaur P."/>
            <person name="Appels R."/>
            <person name="Bayer P.E."/>
            <person name="Keeble-Gagnere G."/>
            <person name="Wang J."/>
            <person name="Hirakawa H."/>
            <person name="Shirasawa K."/>
            <person name="Vercoe P."/>
            <person name="Stefanova K."/>
            <person name="Durmic Z."/>
            <person name="Nichols P."/>
            <person name="Revell C."/>
            <person name="Isobe S.N."/>
            <person name="Edwards D."/>
            <person name="Erskine W."/>
        </authorList>
    </citation>
    <scope>NUCLEOTIDE SEQUENCE [LARGE SCALE GENOMIC DNA]</scope>
    <source>
        <strain evidence="2">cv. Daliak</strain>
    </source>
</reference>
<proteinExistence type="predicted"/>
<sequence length="112" mass="12642">MYTRKQKNRAKENNSLSIITTDLQEDIANIVSGTGGNERTTHVQEDIENIVSGTGGTERKRHVDYGPITHRYCISNCLQPVLFIQIFADYVADYYAIHALLSHSFNLLEANL</sequence>
<accession>A0A2Z6LXE2</accession>
<dbReference type="AlphaFoldDB" id="A0A2Z6LXE2"/>
<evidence type="ECO:0000313" key="2">
    <source>
        <dbReference type="Proteomes" id="UP000242715"/>
    </source>
</evidence>
<gene>
    <name evidence="1" type="ORF">TSUD_368510</name>
</gene>